<evidence type="ECO:0000313" key="1">
    <source>
        <dbReference type="EMBL" id="AAV81523.1"/>
    </source>
</evidence>
<sequence length="53" mass="5819">MRQGQTKFSIYHEEGSVRLTLNAINQIIGDKAIDNANAITMAGNIKFIIIDIG</sequence>
<reference evidence="1 2" key="1">
    <citation type="journal article" date="2004" name="Proc. Natl. Acad. Sci. U.S.A.">
        <title>Genome sequence of the deep-sea gamma-proteobacterium Idiomarina loihiensis reveals amino acid fermentation as a source of carbon and energy.</title>
        <authorList>
            <person name="Hou S."/>
            <person name="Saw J.H."/>
            <person name="Lee K.S."/>
            <person name="Freitas T.A."/>
            <person name="Belisle C."/>
            <person name="Kawarabayasi Y."/>
            <person name="Donachie S.P."/>
            <person name="Pikina A."/>
            <person name="Galperin M.Y."/>
            <person name="Koonin E.V."/>
            <person name="Makarova K.S."/>
            <person name="Omelchenko M.V."/>
            <person name="Sorokin A."/>
            <person name="Wolf Y.I."/>
            <person name="Li Q.X."/>
            <person name="Keum Y.S."/>
            <person name="Campbell S."/>
            <person name="Denery J."/>
            <person name="Aizawa S."/>
            <person name="Shibata S."/>
            <person name="Malahoff A."/>
            <person name="Alam M."/>
        </authorList>
    </citation>
    <scope>NUCLEOTIDE SEQUENCE [LARGE SCALE GENOMIC DNA]</scope>
    <source>
        <strain evidence="2">ATCC BAA-735 / DSM 15497 / L2-TR</strain>
    </source>
</reference>
<dbReference type="AlphaFoldDB" id="Q5R0C8"/>
<protein>
    <submittedName>
        <fullName evidence="1">Uncharacterized protein</fullName>
    </submittedName>
</protein>
<dbReference type="EMBL" id="AE017340">
    <property type="protein sequence ID" value="AAV81523.1"/>
    <property type="molecule type" value="Genomic_DNA"/>
</dbReference>
<organism evidence="1 2">
    <name type="scientific">Idiomarina loihiensis (strain ATCC BAA-735 / DSM 15497 / L2-TR)</name>
    <dbReference type="NCBI Taxonomy" id="283942"/>
    <lineage>
        <taxon>Bacteria</taxon>
        <taxon>Pseudomonadati</taxon>
        <taxon>Pseudomonadota</taxon>
        <taxon>Gammaproteobacteria</taxon>
        <taxon>Alteromonadales</taxon>
        <taxon>Idiomarinaceae</taxon>
        <taxon>Idiomarina</taxon>
    </lineage>
</organism>
<gene>
    <name evidence="1" type="ordered locus">IL0682</name>
</gene>
<dbReference type="HOGENOM" id="CLU_3062368_0_0_6"/>
<name>Q5R0C8_IDILO</name>
<dbReference type="Proteomes" id="UP000001171">
    <property type="component" value="Chromosome"/>
</dbReference>
<keyword evidence="2" id="KW-1185">Reference proteome</keyword>
<dbReference type="KEGG" id="ilo:IL0682"/>
<accession>Q5R0C8</accession>
<dbReference type="STRING" id="283942.IL0682"/>
<proteinExistence type="predicted"/>
<evidence type="ECO:0000313" key="2">
    <source>
        <dbReference type="Proteomes" id="UP000001171"/>
    </source>
</evidence>